<dbReference type="RefSeq" id="WP_045776810.1">
    <property type="nucleotide sequence ID" value="NZ_LAJY01000499.1"/>
</dbReference>
<evidence type="ECO:0000256" key="1">
    <source>
        <dbReference type="SAM" id="MobiDB-lite"/>
    </source>
</evidence>
<protein>
    <submittedName>
        <fullName evidence="2">Uncharacterized protein</fullName>
    </submittedName>
</protein>
<organism evidence="2 3">
    <name type="scientific">Elstera litoralis</name>
    <dbReference type="NCBI Taxonomy" id="552518"/>
    <lineage>
        <taxon>Bacteria</taxon>
        <taxon>Pseudomonadati</taxon>
        <taxon>Pseudomonadota</taxon>
        <taxon>Alphaproteobacteria</taxon>
        <taxon>Rhodospirillales</taxon>
        <taxon>Rhodospirillaceae</taxon>
        <taxon>Elstera</taxon>
    </lineage>
</organism>
<dbReference type="Proteomes" id="UP000033774">
    <property type="component" value="Unassembled WGS sequence"/>
</dbReference>
<feature type="region of interest" description="Disordered" evidence="1">
    <location>
        <begin position="1"/>
        <end position="24"/>
    </location>
</feature>
<reference evidence="2 3" key="1">
    <citation type="submission" date="2015-03" db="EMBL/GenBank/DDBJ databases">
        <title>Draft genome sequence of Elstera litoralis.</title>
        <authorList>
            <person name="Rahalkar M.C."/>
            <person name="Dhakephalkar P.K."/>
            <person name="Pore S.D."/>
            <person name="Arora P."/>
            <person name="Kapse N.G."/>
            <person name="Pandit P.S."/>
        </authorList>
    </citation>
    <scope>NUCLEOTIDE SEQUENCE [LARGE SCALE GENOMIC DNA]</scope>
    <source>
        <strain evidence="2 3">Dia-1</strain>
    </source>
</reference>
<evidence type="ECO:0000313" key="2">
    <source>
        <dbReference type="EMBL" id="KJV08655.1"/>
    </source>
</evidence>
<evidence type="ECO:0000313" key="3">
    <source>
        <dbReference type="Proteomes" id="UP000033774"/>
    </source>
</evidence>
<comment type="caution">
    <text evidence="2">The sequence shown here is derived from an EMBL/GenBank/DDBJ whole genome shotgun (WGS) entry which is preliminary data.</text>
</comment>
<name>A0A0F3IPK2_9PROT</name>
<feature type="non-terminal residue" evidence="2">
    <location>
        <position position="1"/>
    </location>
</feature>
<proteinExistence type="predicted"/>
<gene>
    <name evidence="2" type="ORF">VZ95_16370</name>
</gene>
<dbReference type="AlphaFoldDB" id="A0A0F3IPK2"/>
<keyword evidence="3" id="KW-1185">Reference proteome</keyword>
<accession>A0A0F3IPK2</accession>
<sequence length="64" mass="7312">TKRSHAMLFSKKEDPLPARESANIRSSQPISITAETQRFGFWIMTGMPLPVRLFRPVAPVRTTR</sequence>
<dbReference type="EMBL" id="LAJY01000499">
    <property type="protein sequence ID" value="KJV08655.1"/>
    <property type="molecule type" value="Genomic_DNA"/>
</dbReference>